<feature type="domain" description="HTH marR-type" evidence="4">
    <location>
        <begin position="13"/>
        <end position="146"/>
    </location>
</feature>
<dbReference type="InterPro" id="IPR023187">
    <property type="entry name" value="Tscrpt_reg_MarR-type_CS"/>
</dbReference>
<dbReference type="Gene3D" id="1.10.10.10">
    <property type="entry name" value="Winged helix-like DNA-binding domain superfamily/Winged helix DNA-binding domain"/>
    <property type="match status" value="1"/>
</dbReference>
<keyword evidence="1" id="KW-0805">Transcription regulation</keyword>
<evidence type="ECO:0000259" key="4">
    <source>
        <dbReference type="PROSITE" id="PS50995"/>
    </source>
</evidence>
<evidence type="ECO:0000256" key="2">
    <source>
        <dbReference type="ARBA" id="ARBA00023125"/>
    </source>
</evidence>
<accession>A0ABT1H420</accession>
<proteinExistence type="predicted"/>
<organism evidence="5 6">
    <name type="scientific">Williamsia serinedens</name>
    <dbReference type="NCBI Taxonomy" id="391736"/>
    <lineage>
        <taxon>Bacteria</taxon>
        <taxon>Bacillati</taxon>
        <taxon>Actinomycetota</taxon>
        <taxon>Actinomycetes</taxon>
        <taxon>Mycobacteriales</taxon>
        <taxon>Nocardiaceae</taxon>
        <taxon>Williamsia</taxon>
    </lineage>
</organism>
<gene>
    <name evidence="5" type="ORF">LX12_003189</name>
</gene>
<dbReference type="Pfam" id="PF12802">
    <property type="entry name" value="MarR_2"/>
    <property type="match status" value="1"/>
</dbReference>
<evidence type="ECO:0000256" key="1">
    <source>
        <dbReference type="ARBA" id="ARBA00023015"/>
    </source>
</evidence>
<evidence type="ECO:0000313" key="6">
    <source>
        <dbReference type="Proteomes" id="UP001205740"/>
    </source>
</evidence>
<keyword evidence="6" id="KW-1185">Reference proteome</keyword>
<dbReference type="PANTHER" id="PTHR42756:SF1">
    <property type="entry name" value="TRANSCRIPTIONAL REPRESSOR OF EMRAB OPERON"/>
    <property type="match status" value="1"/>
</dbReference>
<name>A0ABT1H420_9NOCA</name>
<sequence>MHTTGEVTTEATFDVLSEFLSRLLTTAEVDAIDGLATSDISFAHFRTLMVLAGRARALSLAELAEILHLSVAATGRNVDKLVGMGLVDRREDPSDRRVKRVSLTDEGHHRVTEHLDRKEDEFRNFLDRLPAALRDDLHQVLHSIVTGDYLADPDPVFVHRRQKATR</sequence>
<dbReference type="EMBL" id="JAMTCG010000006">
    <property type="protein sequence ID" value="MCP2161985.1"/>
    <property type="molecule type" value="Genomic_DNA"/>
</dbReference>
<dbReference type="SUPFAM" id="SSF46785">
    <property type="entry name" value="Winged helix' DNA-binding domain"/>
    <property type="match status" value="1"/>
</dbReference>
<dbReference type="PANTHER" id="PTHR42756">
    <property type="entry name" value="TRANSCRIPTIONAL REGULATOR, MARR"/>
    <property type="match status" value="1"/>
</dbReference>
<reference evidence="5 6" key="1">
    <citation type="submission" date="2022-06" db="EMBL/GenBank/DDBJ databases">
        <title>Genomic Encyclopedia of Archaeal and Bacterial Type Strains, Phase II (KMG-II): from individual species to whole genera.</title>
        <authorList>
            <person name="Goeker M."/>
        </authorList>
    </citation>
    <scope>NUCLEOTIDE SEQUENCE [LARGE SCALE GENOMIC DNA]</scope>
    <source>
        <strain evidence="5 6">DSM 45037</strain>
    </source>
</reference>
<keyword evidence="3" id="KW-0804">Transcription</keyword>
<dbReference type="SMART" id="SM00347">
    <property type="entry name" value="HTH_MARR"/>
    <property type="match status" value="1"/>
</dbReference>
<dbReference type="PROSITE" id="PS50995">
    <property type="entry name" value="HTH_MARR_2"/>
    <property type="match status" value="1"/>
</dbReference>
<comment type="caution">
    <text evidence="5">The sequence shown here is derived from an EMBL/GenBank/DDBJ whole genome shotgun (WGS) entry which is preliminary data.</text>
</comment>
<dbReference type="Proteomes" id="UP001205740">
    <property type="component" value="Unassembled WGS sequence"/>
</dbReference>
<dbReference type="PROSITE" id="PS01117">
    <property type="entry name" value="HTH_MARR_1"/>
    <property type="match status" value="1"/>
</dbReference>
<evidence type="ECO:0000313" key="5">
    <source>
        <dbReference type="EMBL" id="MCP2161985.1"/>
    </source>
</evidence>
<dbReference type="PRINTS" id="PR00598">
    <property type="entry name" value="HTHMARR"/>
</dbReference>
<dbReference type="InterPro" id="IPR000835">
    <property type="entry name" value="HTH_MarR-typ"/>
</dbReference>
<dbReference type="GO" id="GO:0003677">
    <property type="term" value="F:DNA binding"/>
    <property type="evidence" value="ECO:0007669"/>
    <property type="project" value="UniProtKB-KW"/>
</dbReference>
<keyword evidence="2 5" id="KW-0238">DNA-binding</keyword>
<dbReference type="RefSeq" id="WP_253655571.1">
    <property type="nucleotide sequence ID" value="NZ_BAAAOE010000005.1"/>
</dbReference>
<dbReference type="InterPro" id="IPR036388">
    <property type="entry name" value="WH-like_DNA-bd_sf"/>
</dbReference>
<evidence type="ECO:0000256" key="3">
    <source>
        <dbReference type="ARBA" id="ARBA00023163"/>
    </source>
</evidence>
<dbReference type="InterPro" id="IPR036390">
    <property type="entry name" value="WH_DNA-bd_sf"/>
</dbReference>
<protein>
    <submittedName>
        <fullName evidence="5">DNA-binding transcriptional regulator, MarR family</fullName>
    </submittedName>
</protein>